<dbReference type="EMBL" id="QTSX02007294">
    <property type="protein sequence ID" value="KAJ9048960.1"/>
    <property type="molecule type" value="Genomic_DNA"/>
</dbReference>
<keyword evidence="2" id="KW-1185">Reference proteome</keyword>
<proteinExistence type="predicted"/>
<protein>
    <submittedName>
        <fullName evidence="1">Uncharacterized protein</fullName>
    </submittedName>
</protein>
<evidence type="ECO:0000313" key="1">
    <source>
        <dbReference type="EMBL" id="KAJ9048960.1"/>
    </source>
</evidence>
<dbReference type="Proteomes" id="UP001165960">
    <property type="component" value="Unassembled WGS sequence"/>
</dbReference>
<sequence length="329" mass="36678">MLNPLRQGLRKTMSPTSLAKWGEKILLTEDPLEKVQLTLDAGAWWRSASDLPIGEGTPLDIPPRPSSFNIVSVFKAPRCGKAGSLSSRITILHALANVEQWAIDTAWDNIVRFGSQPVGAAASPLPRPFYDDFVKMALDEAKHFNWLTKRLADLNSKFGDLPIHAGIWDSASGTKHSLPARMAIVHMVHEARGLDVNPATIANFRKNKDEASAQMLETIYTDEITHVAIGTRWFKYYCAEHPEVIEAALKEAAHELKPVTENGKVEIEDGATLGLQNYPAAAQYFHLTVHRHFFGKLKPPFNYSARDEAELPRDFYEPIAQYPPSPFTP</sequence>
<comment type="caution">
    <text evidence="1">The sequence shown here is derived from an EMBL/GenBank/DDBJ whole genome shotgun (WGS) entry which is preliminary data.</text>
</comment>
<name>A0ACC2RFW4_9FUNG</name>
<reference evidence="1" key="1">
    <citation type="submission" date="2022-04" db="EMBL/GenBank/DDBJ databases">
        <title>Genome of the entomopathogenic fungus Entomophthora muscae.</title>
        <authorList>
            <person name="Elya C."/>
            <person name="Lovett B.R."/>
            <person name="Lee E."/>
            <person name="Macias A.M."/>
            <person name="Hajek A.E."/>
            <person name="De Bivort B.L."/>
            <person name="Kasson M.T."/>
            <person name="De Fine Licht H.H."/>
            <person name="Stajich J.E."/>
        </authorList>
    </citation>
    <scope>NUCLEOTIDE SEQUENCE</scope>
    <source>
        <strain evidence="1">Berkeley</strain>
    </source>
</reference>
<organism evidence="1 2">
    <name type="scientific">Entomophthora muscae</name>
    <dbReference type="NCBI Taxonomy" id="34485"/>
    <lineage>
        <taxon>Eukaryota</taxon>
        <taxon>Fungi</taxon>
        <taxon>Fungi incertae sedis</taxon>
        <taxon>Zoopagomycota</taxon>
        <taxon>Entomophthoromycotina</taxon>
        <taxon>Entomophthoromycetes</taxon>
        <taxon>Entomophthorales</taxon>
        <taxon>Entomophthoraceae</taxon>
        <taxon>Entomophthora</taxon>
    </lineage>
</organism>
<gene>
    <name evidence="1" type="ORF">DSO57_1029435</name>
</gene>
<evidence type="ECO:0000313" key="2">
    <source>
        <dbReference type="Proteomes" id="UP001165960"/>
    </source>
</evidence>
<accession>A0ACC2RFW4</accession>